<sequence length="106" mass="11262">MTNYLILYRAEGTAADQMTEMSPEDGAASMQAWMDWQAKAGDAVVDFGSPTQPVAGADESSKTSVGGYSLMQADSLDDLQALLEDHPHKAQGGSIEVLELLEIPGM</sequence>
<dbReference type="Gene3D" id="3.30.70.1060">
    <property type="entry name" value="Dimeric alpha+beta barrel"/>
    <property type="match status" value="1"/>
</dbReference>
<dbReference type="Pfam" id="PF03795">
    <property type="entry name" value="YCII"/>
    <property type="match status" value="1"/>
</dbReference>
<dbReference type="InterPro" id="IPR011008">
    <property type="entry name" value="Dimeric_a/b-barrel"/>
</dbReference>
<protein>
    <submittedName>
        <fullName evidence="3">YciI family protein</fullName>
    </submittedName>
</protein>
<reference evidence="3 4" key="1">
    <citation type="submission" date="2024-09" db="EMBL/GenBank/DDBJ databases">
        <authorList>
            <person name="Pan X."/>
        </authorList>
    </citation>
    <scope>NUCLEOTIDE SEQUENCE [LARGE SCALE GENOMIC DNA]</scope>
    <source>
        <strain evidence="3 4">B2969</strain>
    </source>
</reference>
<feature type="domain" description="YCII-related" evidence="2">
    <location>
        <begin position="14"/>
        <end position="102"/>
    </location>
</feature>
<evidence type="ECO:0000313" key="3">
    <source>
        <dbReference type="EMBL" id="MFH8252522.1"/>
    </source>
</evidence>
<evidence type="ECO:0000313" key="4">
    <source>
        <dbReference type="Proteomes" id="UP001610861"/>
    </source>
</evidence>
<accession>A0ABW7QCB6</accession>
<dbReference type="SUPFAM" id="SSF54909">
    <property type="entry name" value="Dimeric alpha+beta barrel"/>
    <property type="match status" value="1"/>
</dbReference>
<comment type="similarity">
    <text evidence="1">Belongs to the YciI family.</text>
</comment>
<dbReference type="RefSeq" id="WP_397557953.1">
    <property type="nucleotide sequence ID" value="NZ_JBIQWL010000010.1"/>
</dbReference>
<comment type="caution">
    <text evidence="3">The sequence shown here is derived from an EMBL/GenBank/DDBJ whole genome shotgun (WGS) entry which is preliminary data.</text>
</comment>
<dbReference type="InterPro" id="IPR005545">
    <property type="entry name" value="YCII"/>
</dbReference>
<name>A0ABW7QCB6_9MICO</name>
<proteinExistence type="inferred from homology"/>
<evidence type="ECO:0000256" key="1">
    <source>
        <dbReference type="ARBA" id="ARBA00007689"/>
    </source>
</evidence>
<dbReference type="Proteomes" id="UP001610861">
    <property type="component" value="Unassembled WGS sequence"/>
</dbReference>
<organism evidence="3 4">
    <name type="scientific">Microbacterium alkaliflavum</name>
    <dbReference type="NCBI Taxonomy" id="3248839"/>
    <lineage>
        <taxon>Bacteria</taxon>
        <taxon>Bacillati</taxon>
        <taxon>Actinomycetota</taxon>
        <taxon>Actinomycetes</taxon>
        <taxon>Micrococcales</taxon>
        <taxon>Microbacteriaceae</taxon>
        <taxon>Microbacterium</taxon>
    </lineage>
</organism>
<gene>
    <name evidence="3" type="ORF">ACH3VR_19295</name>
</gene>
<keyword evidence="4" id="KW-1185">Reference proteome</keyword>
<dbReference type="EMBL" id="JBIQWL010000010">
    <property type="protein sequence ID" value="MFH8252522.1"/>
    <property type="molecule type" value="Genomic_DNA"/>
</dbReference>
<evidence type="ECO:0000259" key="2">
    <source>
        <dbReference type="Pfam" id="PF03795"/>
    </source>
</evidence>